<proteinExistence type="predicted"/>
<feature type="chain" id="PRO_5008538955" evidence="1">
    <location>
        <begin position="22"/>
        <end position="257"/>
    </location>
</feature>
<name>A0A1B2I7F8_9BACT</name>
<gene>
    <name evidence="2" type="ORF">BED41_12930</name>
</gene>
<evidence type="ECO:0000313" key="3">
    <source>
        <dbReference type="Proteomes" id="UP000093044"/>
    </source>
</evidence>
<evidence type="ECO:0000313" key="2">
    <source>
        <dbReference type="EMBL" id="ANZ45912.1"/>
    </source>
</evidence>
<keyword evidence="1" id="KW-0732">Signal</keyword>
<protein>
    <submittedName>
        <fullName evidence="2">Uncharacterized protein</fullName>
    </submittedName>
</protein>
<evidence type="ECO:0000256" key="1">
    <source>
        <dbReference type="SAM" id="SignalP"/>
    </source>
</evidence>
<dbReference type="STRING" id="1197717.BED41_12930"/>
<keyword evidence="3" id="KW-1185">Reference proteome</keyword>
<accession>A0A1B2I7F8</accession>
<dbReference type="EMBL" id="CP016757">
    <property type="protein sequence ID" value="ANZ45912.1"/>
    <property type="molecule type" value="Genomic_DNA"/>
</dbReference>
<organism evidence="2 3">
    <name type="scientific">Cloacibacillus porcorum</name>
    <dbReference type="NCBI Taxonomy" id="1197717"/>
    <lineage>
        <taxon>Bacteria</taxon>
        <taxon>Thermotogati</taxon>
        <taxon>Synergistota</taxon>
        <taxon>Synergistia</taxon>
        <taxon>Synergistales</taxon>
        <taxon>Synergistaceae</taxon>
        <taxon>Cloacibacillus</taxon>
    </lineage>
</organism>
<dbReference type="KEGG" id="cpor:BED41_12930"/>
<dbReference type="Proteomes" id="UP000093044">
    <property type="component" value="Chromosome"/>
</dbReference>
<dbReference type="AlphaFoldDB" id="A0A1B2I7F8"/>
<sequence length="257" mass="27532">MWKFLIFALALSLFSLEAAFAAQSTASLDALIHQQAAVESEESVLSADAAVLSRDVAAEEKELAKSPAAMPAVYEASLALIPSPEKRAVVRAESEQYFAAGRRDKAASVIGRALGSENGFSLFYLGNFCLTALPTAGIVDAQAEFLSGFMRGYSKTGVLMLTTSSVGSFQAYPMKRGAPWRAVPAGASSAARDERIYQGKGVAFIPFAYGAKFKLDITAKDGAGVRMWKILPNGVNAKSWPGGRWEREITVRGDIKY</sequence>
<feature type="signal peptide" evidence="1">
    <location>
        <begin position="1"/>
        <end position="21"/>
    </location>
</feature>
<reference evidence="2" key="1">
    <citation type="submission" date="2016-08" db="EMBL/GenBank/DDBJ databases">
        <title>Complete genome of Cloacibacillus porcorum.</title>
        <authorList>
            <person name="Looft T."/>
            <person name="Bayles D.O."/>
            <person name="Alt D.P."/>
        </authorList>
    </citation>
    <scope>NUCLEOTIDE SEQUENCE [LARGE SCALE GENOMIC DNA]</scope>
    <source>
        <strain evidence="2">CL-84</strain>
    </source>
</reference>